<comment type="caution">
    <text evidence="2">The sequence shown here is derived from an EMBL/GenBank/DDBJ whole genome shotgun (WGS) entry which is preliminary data.</text>
</comment>
<evidence type="ECO:0000256" key="1">
    <source>
        <dbReference type="SAM" id="MobiDB-lite"/>
    </source>
</evidence>
<protein>
    <submittedName>
        <fullName evidence="2">Uncharacterized protein</fullName>
    </submittedName>
</protein>
<evidence type="ECO:0000313" key="3">
    <source>
        <dbReference type="Proteomes" id="UP000751190"/>
    </source>
</evidence>
<gene>
    <name evidence="2" type="ORF">KFE25_001175</name>
</gene>
<keyword evidence="3" id="KW-1185">Reference proteome</keyword>
<reference evidence="2" key="1">
    <citation type="submission" date="2021-05" db="EMBL/GenBank/DDBJ databases">
        <title>The genome of the haptophyte Pavlova lutheri (Diacronema luteri, Pavlovales) - a model for lipid biosynthesis in eukaryotic algae.</title>
        <authorList>
            <person name="Hulatt C.J."/>
            <person name="Posewitz M.C."/>
        </authorList>
    </citation>
    <scope>NUCLEOTIDE SEQUENCE</scope>
    <source>
        <strain evidence="2">NIVA-4/92</strain>
    </source>
</reference>
<sequence>MAARMFGRSLRHATRHLSSDGRDPTPPDFAQMMNALSAKSAAAIERQAKDALPPAHRPSTADASAHGRLDELQLQRLLAMQRDGADAAHVHAAARELGVKEADPALAAALEQLRAPVVMVDVTGNRAGFWSRPNLGEFARGRE</sequence>
<dbReference type="EMBL" id="JAGTXO010000025">
    <property type="protein sequence ID" value="KAG8461571.1"/>
    <property type="molecule type" value="Genomic_DNA"/>
</dbReference>
<organism evidence="2 3">
    <name type="scientific">Diacronema lutheri</name>
    <name type="common">Unicellular marine alga</name>
    <name type="synonym">Monochrysis lutheri</name>
    <dbReference type="NCBI Taxonomy" id="2081491"/>
    <lineage>
        <taxon>Eukaryota</taxon>
        <taxon>Haptista</taxon>
        <taxon>Haptophyta</taxon>
        <taxon>Pavlovophyceae</taxon>
        <taxon>Pavlovales</taxon>
        <taxon>Pavlovaceae</taxon>
        <taxon>Diacronema</taxon>
    </lineage>
</organism>
<proteinExistence type="predicted"/>
<evidence type="ECO:0000313" key="2">
    <source>
        <dbReference type="EMBL" id="KAG8461571.1"/>
    </source>
</evidence>
<name>A0A8J6C840_DIALT</name>
<dbReference type="OrthoDB" id="10473423at2759"/>
<dbReference type="AlphaFoldDB" id="A0A8J6C840"/>
<dbReference type="Proteomes" id="UP000751190">
    <property type="component" value="Unassembled WGS sequence"/>
</dbReference>
<feature type="region of interest" description="Disordered" evidence="1">
    <location>
        <begin position="46"/>
        <end position="68"/>
    </location>
</feature>
<accession>A0A8J6C840</accession>
<feature type="region of interest" description="Disordered" evidence="1">
    <location>
        <begin position="1"/>
        <end position="28"/>
    </location>
</feature>